<dbReference type="RefSeq" id="WP_126011528.1">
    <property type="nucleotide sequence ID" value="NZ_CP032509.1"/>
</dbReference>
<dbReference type="PANTHER" id="PTHR15887">
    <property type="entry name" value="TRANSMEMBRANE PROTEIN 69"/>
    <property type="match status" value="1"/>
</dbReference>
<dbReference type="AlphaFoldDB" id="A0A3Q8XR16"/>
<feature type="transmembrane region" description="Helical" evidence="1">
    <location>
        <begin position="127"/>
        <end position="148"/>
    </location>
</feature>
<keyword evidence="3" id="KW-1185">Reference proteome</keyword>
<dbReference type="OrthoDB" id="8374048at2"/>
<dbReference type="Proteomes" id="UP000268192">
    <property type="component" value="Chromosome"/>
</dbReference>
<feature type="transmembrane region" description="Helical" evidence="1">
    <location>
        <begin position="90"/>
        <end position="115"/>
    </location>
</feature>
<feature type="transmembrane region" description="Helical" evidence="1">
    <location>
        <begin position="17"/>
        <end position="38"/>
    </location>
</feature>
<proteinExistence type="predicted"/>
<keyword evidence="1" id="KW-1133">Transmembrane helix</keyword>
<dbReference type="KEGG" id="abaw:D5400_18600"/>
<reference evidence="2 3" key="1">
    <citation type="submission" date="2018-09" db="EMBL/GenBank/DDBJ databases">
        <title>Marinorhizobium profundi gen. nov., sp. nov., isolated from a deep-sea sediment sample from the New Britain Trench and proposal of Marinorhizobiaceae fam. nov. in the order Rhizobiales of the class Alphaproteobacteria.</title>
        <authorList>
            <person name="Cao J."/>
        </authorList>
    </citation>
    <scope>NUCLEOTIDE SEQUENCE [LARGE SCALE GENOMIC DNA]</scope>
    <source>
        <strain evidence="2 3">WS11</strain>
    </source>
</reference>
<sequence>MQTGSANPPLHDSQTRLIAVGLTAAGGLPYAGGLLDVLIGDSAWLMTVQIYGAVIASFVSGIHWGAALFASPRMAPSLLVASNVTALLAWIGALVAPQLGFILLAAVFITLLLIDRLLYRDGILPPWFFRLRVAITAAVATACILLGVTA</sequence>
<keyword evidence="1" id="KW-0472">Membrane</keyword>
<accession>A0A3Q8XR16</accession>
<evidence type="ECO:0000313" key="3">
    <source>
        <dbReference type="Proteomes" id="UP000268192"/>
    </source>
</evidence>
<name>A0A3Q8XR16_9HYPH</name>
<organism evidence="2 3">
    <name type="scientific">Georhizobium profundi</name>
    <dbReference type="NCBI Taxonomy" id="2341112"/>
    <lineage>
        <taxon>Bacteria</taxon>
        <taxon>Pseudomonadati</taxon>
        <taxon>Pseudomonadota</taxon>
        <taxon>Alphaproteobacteria</taxon>
        <taxon>Hyphomicrobiales</taxon>
        <taxon>Rhizobiaceae</taxon>
        <taxon>Georhizobium</taxon>
    </lineage>
</organism>
<dbReference type="EMBL" id="CP032509">
    <property type="protein sequence ID" value="AZN73029.1"/>
    <property type="molecule type" value="Genomic_DNA"/>
</dbReference>
<protein>
    <submittedName>
        <fullName evidence="2">DUF3429 domain-containing protein</fullName>
    </submittedName>
</protein>
<feature type="transmembrane region" description="Helical" evidence="1">
    <location>
        <begin position="50"/>
        <end position="70"/>
    </location>
</feature>
<gene>
    <name evidence="2" type="ORF">D5400_18600</name>
</gene>
<dbReference type="Pfam" id="PF11911">
    <property type="entry name" value="DUF3429"/>
    <property type="match status" value="1"/>
</dbReference>
<dbReference type="InterPro" id="IPR021836">
    <property type="entry name" value="DUF3429"/>
</dbReference>
<evidence type="ECO:0000256" key="1">
    <source>
        <dbReference type="SAM" id="Phobius"/>
    </source>
</evidence>
<keyword evidence="1" id="KW-0812">Transmembrane</keyword>
<evidence type="ECO:0000313" key="2">
    <source>
        <dbReference type="EMBL" id="AZN73029.1"/>
    </source>
</evidence>
<dbReference type="PANTHER" id="PTHR15887:SF1">
    <property type="entry name" value="TRANSMEMBRANE PROTEIN 69"/>
    <property type="match status" value="1"/>
</dbReference>